<comment type="catalytic activity">
    <reaction evidence="4">
        <text>L-phenylalanyl-tRNA(Phe) + an N-terminal L-alpha-aminoacyl-[protein] = an N-terminal L-phenylalanyl-L-alpha-aminoacyl-[protein] + tRNA(Phe)</text>
        <dbReference type="Rhea" id="RHEA:43632"/>
        <dbReference type="Rhea" id="RHEA-COMP:9668"/>
        <dbReference type="Rhea" id="RHEA-COMP:9699"/>
        <dbReference type="Rhea" id="RHEA-COMP:10636"/>
        <dbReference type="Rhea" id="RHEA-COMP:10637"/>
        <dbReference type="ChEBI" id="CHEBI:78442"/>
        <dbReference type="ChEBI" id="CHEBI:78531"/>
        <dbReference type="ChEBI" id="CHEBI:78597"/>
        <dbReference type="ChEBI" id="CHEBI:83561"/>
        <dbReference type="EC" id="2.3.2.6"/>
    </reaction>
</comment>
<keyword evidence="1 4" id="KW-0963">Cytoplasm</keyword>
<comment type="function">
    <text evidence="4">Functions in the N-end rule pathway of protein degradation where it conjugates Leu, Phe and, less efficiently, Met from aminoacyl-tRNAs to the N-termini of proteins containing an N-terminal arginine or lysine.</text>
</comment>
<dbReference type="eggNOG" id="COG2360">
    <property type="taxonomic scope" value="Bacteria"/>
</dbReference>
<accession>B3QVQ1</accession>
<dbReference type="KEGG" id="cts:Ctha_0638"/>
<comment type="similarity">
    <text evidence="4">Belongs to the L/F-transferase family.</text>
</comment>
<dbReference type="PANTHER" id="PTHR30098:SF2">
    <property type="entry name" value="LEUCYL_PHENYLALANYL-TRNA--PROTEIN TRANSFERASE"/>
    <property type="match status" value="1"/>
</dbReference>
<dbReference type="EC" id="2.3.2.6" evidence="4"/>
<evidence type="ECO:0000256" key="4">
    <source>
        <dbReference type="HAMAP-Rule" id="MF_00688"/>
    </source>
</evidence>
<proteinExistence type="inferred from homology"/>
<dbReference type="EMBL" id="CP001100">
    <property type="protein sequence ID" value="ACF13108.1"/>
    <property type="molecule type" value="Genomic_DNA"/>
</dbReference>
<sequence>MKRQRKNALSPEVILHGYHIGIFPMADSANGEIRWYLPKKRAIIPLDEFKVARSLRQVIKKGLFEVRINCNFEQVIKNCAAPREDDEQTWISHEIMAVYTELHYRGFAHSVESYYQGELAGGLYGVSIGGVFFGESMFYRVPNASKVALHALVSRLRDRDFDLLDSQFMNENVKRFGAIEISHDDYMARLQKAIYNPTAFV</sequence>
<dbReference type="GO" id="GO:0008914">
    <property type="term" value="F:leucyl-tRNA--protein transferase activity"/>
    <property type="evidence" value="ECO:0007669"/>
    <property type="project" value="UniProtKB-UniRule"/>
</dbReference>
<comment type="catalytic activity">
    <reaction evidence="4">
        <text>N-terminal L-lysyl-[protein] + L-leucyl-tRNA(Leu) = N-terminal L-leucyl-L-lysyl-[protein] + tRNA(Leu) + H(+)</text>
        <dbReference type="Rhea" id="RHEA:12340"/>
        <dbReference type="Rhea" id="RHEA-COMP:9613"/>
        <dbReference type="Rhea" id="RHEA-COMP:9622"/>
        <dbReference type="Rhea" id="RHEA-COMP:12670"/>
        <dbReference type="Rhea" id="RHEA-COMP:12671"/>
        <dbReference type="ChEBI" id="CHEBI:15378"/>
        <dbReference type="ChEBI" id="CHEBI:65249"/>
        <dbReference type="ChEBI" id="CHEBI:78442"/>
        <dbReference type="ChEBI" id="CHEBI:78494"/>
        <dbReference type="ChEBI" id="CHEBI:133043"/>
        <dbReference type="EC" id="2.3.2.6"/>
    </reaction>
</comment>
<gene>
    <name evidence="4" type="primary">aat</name>
    <name evidence="5" type="ordered locus">Ctha_0638</name>
</gene>
<dbReference type="SUPFAM" id="SSF55729">
    <property type="entry name" value="Acyl-CoA N-acyltransferases (Nat)"/>
    <property type="match status" value="1"/>
</dbReference>
<dbReference type="GO" id="GO:0030163">
    <property type="term" value="P:protein catabolic process"/>
    <property type="evidence" value="ECO:0007669"/>
    <property type="project" value="UniProtKB-UniRule"/>
</dbReference>
<comment type="subcellular location">
    <subcellularLocation>
        <location evidence="4">Cytoplasm</location>
    </subcellularLocation>
</comment>
<keyword evidence="3 4" id="KW-0012">Acyltransferase</keyword>
<dbReference type="InterPro" id="IPR004616">
    <property type="entry name" value="Leu/Phe-tRNA_Trfase"/>
</dbReference>
<dbReference type="NCBIfam" id="TIGR00667">
    <property type="entry name" value="aat"/>
    <property type="match status" value="1"/>
</dbReference>
<dbReference type="STRING" id="517418.Ctha_0638"/>
<dbReference type="HOGENOM" id="CLU_075045_1_1_10"/>
<evidence type="ECO:0000256" key="3">
    <source>
        <dbReference type="ARBA" id="ARBA00023315"/>
    </source>
</evidence>
<evidence type="ECO:0000256" key="2">
    <source>
        <dbReference type="ARBA" id="ARBA00022679"/>
    </source>
</evidence>
<evidence type="ECO:0000313" key="5">
    <source>
        <dbReference type="EMBL" id="ACF13108.1"/>
    </source>
</evidence>
<evidence type="ECO:0000313" key="6">
    <source>
        <dbReference type="Proteomes" id="UP000001208"/>
    </source>
</evidence>
<dbReference type="InterPro" id="IPR042203">
    <property type="entry name" value="Leu/Phe-tRNA_Trfase_C"/>
</dbReference>
<dbReference type="OrthoDB" id="9790282at2"/>
<dbReference type="Gene3D" id="3.40.630.70">
    <property type="entry name" value="Leucyl/phenylalanyl-tRNA-protein transferase, C-terminal domain"/>
    <property type="match status" value="1"/>
</dbReference>
<dbReference type="HAMAP" id="MF_00688">
    <property type="entry name" value="Leu_Phe_trans"/>
    <property type="match status" value="1"/>
</dbReference>
<dbReference type="PANTHER" id="PTHR30098">
    <property type="entry name" value="LEUCYL/PHENYLALANYL-TRNA--PROTEIN TRANSFERASE"/>
    <property type="match status" value="1"/>
</dbReference>
<dbReference type="Pfam" id="PF03588">
    <property type="entry name" value="Leu_Phe_trans"/>
    <property type="match status" value="1"/>
</dbReference>
<evidence type="ECO:0000256" key="1">
    <source>
        <dbReference type="ARBA" id="ARBA00022490"/>
    </source>
</evidence>
<name>B3QVQ1_CHLT3</name>
<dbReference type="GO" id="GO:0005737">
    <property type="term" value="C:cytoplasm"/>
    <property type="evidence" value="ECO:0007669"/>
    <property type="project" value="UniProtKB-SubCell"/>
</dbReference>
<reference evidence="5 6" key="1">
    <citation type="submission" date="2008-06" db="EMBL/GenBank/DDBJ databases">
        <title>Complete sequence of Chloroherpeton thalassium ATCC 35110.</title>
        <authorList>
            <consortium name="US DOE Joint Genome Institute"/>
            <person name="Lucas S."/>
            <person name="Copeland A."/>
            <person name="Lapidus A."/>
            <person name="Glavina del Rio T."/>
            <person name="Dalin E."/>
            <person name="Tice H."/>
            <person name="Bruce D."/>
            <person name="Goodwin L."/>
            <person name="Pitluck S."/>
            <person name="Schmutz J."/>
            <person name="Larimer F."/>
            <person name="Land M."/>
            <person name="Hauser L."/>
            <person name="Kyrpides N."/>
            <person name="Mikhailova N."/>
            <person name="Liu Z."/>
            <person name="Li T."/>
            <person name="Zhao F."/>
            <person name="Overmann J."/>
            <person name="Bryant D.A."/>
            <person name="Richardson P."/>
        </authorList>
    </citation>
    <scope>NUCLEOTIDE SEQUENCE [LARGE SCALE GENOMIC DNA]</scope>
    <source>
        <strain evidence="6">ATCC 35110 / GB-78</strain>
    </source>
</reference>
<protein>
    <recommendedName>
        <fullName evidence="4">Leucyl/phenylalanyl-tRNA--protein transferase</fullName>
        <ecNumber evidence="4">2.3.2.6</ecNumber>
    </recommendedName>
    <alternativeName>
        <fullName evidence="4">L/F-transferase</fullName>
    </alternativeName>
    <alternativeName>
        <fullName evidence="4">Leucyltransferase</fullName>
    </alternativeName>
    <alternativeName>
        <fullName evidence="4">Phenyalanyltransferase</fullName>
    </alternativeName>
</protein>
<dbReference type="InterPro" id="IPR016181">
    <property type="entry name" value="Acyl_CoA_acyltransferase"/>
</dbReference>
<organism evidence="5 6">
    <name type="scientific">Chloroherpeton thalassium (strain ATCC 35110 / GB-78)</name>
    <dbReference type="NCBI Taxonomy" id="517418"/>
    <lineage>
        <taxon>Bacteria</taxon>
        <taxon>Pseudomonadati</taxon>
        <taxon>Chlorobiota</taxon>
        <taxon>Chlorobiia</taxon>
        <taxon>Chlorobiales</taxon>
        <taxon>Chloroherpetonaceae</taxon>
        <taxon>Chloroherpeton</taxon>
    </lineage>
</organism>
<keyword evidence="6" id="KW-1185">Reference proteome</keyword>
<keyword evidence="2 4" id="KW-0808">Transferase</keyword>
<dbReference type="AlphaFoldDB" id="B3QVQ1"/>
<dbReference type="RefSeq" id="WP_012499192.1">
    <property type="nucleotide sequence ID" value="NC_011026.1"/>
</dbReference>
<comment type="catalytic activity">
    <reaction evidence="4">
        <text>N-terminal L-arginyl-[protein] + L-leucyl-tRNA(Leu) = N-terminal L-leucyl-L-arginyl-[protein] + tRNA(Leu) + H(+)</text>
        <dbReference type="Rhea" id="RHEA:50416"/>
        <dbReference type="Rhea" id="RHEA-COMP:9613"/>
        <dbReference type="Rhea" id="RHEA-COMP:9622"/>
        <dbReference type="Rhea" id="RHEA-COMP:12672"/>
        <dbReference type="Rhea" id="RHEA-COMP:12673"/>
        <dbReference type="ChEBI" id="CHEBI:15378"/>
        <dbReference type="ChEBI" id="CHEBI:64719"/>
        <dbReference type="ChEBI" id="CHEBI:78442"/>
        <dbReference type="ChEBI" id="CHEBI:78494"/>
        <dbReference type="ChEBI" id="CHEBI:133044"/>
        <dbReference type="EC" id="2.3.2.6"/>
    </reaction>
</comment>
<dbReference type="Proteomes" id="UP000001208">
    <property type="component" value="Chromosome"/>
</dbReference>